<reference evidence="1" key="1">
    <citation type="submission" date="2021-05" db="EMBL/GenBank/DDBJ databases">
        <authorList>
            <person name="Alioto T."/>
            <person name="Alioto T."/>
            <person name="Gomez Garrido J."/>
        </authorList>
    </citation>
    <scope>NUCLEOTIDE SEQUENCE</scope>
</reference>
<dbReference type="AlphaFoldDB" id="A0A8D8SGF8"/>
<protein>
    <submittedName>
        <fullName evidence="1">Uncharacterized protein</fullName>
    </submittedName>
</protein>
<evidence type="ECO:0000313" key="1">
    <source>
        <dbReference type="EMBL" id="CAG6666536.1"/>
    </source>
</evidence>
<dbReference type="EMBL" id="HBUF01214550">
    <property type="protein sequence ID" value="CAG6666536.1"/>
    <property type="molecule type" value="Transcribed_RNA"/>
</dbReference>
<name>A0A8D8SGF8_9HEMI</name>
<organism evidence="1">
    <name type="scientific">Cacopsylla melanoneura</name>
    <dbReference type="NCBI Taxonomy" id="428564"/>
    <lineage>
        <taxon>Eukaryota</taxon>
        <taxon>Metazoa</taxon>
        <taxon>Ecdysozoa</taxon>
        <taxon>Arthropoda</taxon>
        <taxon>Hexapoda</taxon>
        <taxon>Insecta</taxon>
        <taxon>Pterygota</taxon>
        <taxon>Neoptera</taxon>
        <taxon>Paraneoptera</taxon>
        <taxon>Hemiptera</taxon>
        <taxon>Sternorrhyncha</taxon>
        <taxon>Psylloidea</taxon>
        <taxon>Psyllidae</taxon>
        <taxon>Psyllinae</taxon>
        <taxon>Cacopsylla</taxon>
    </lineage>
</organism>
<accession>A0A8D8SGF8</accession>
<proteinExistence type="predicted"/>
<sequence length="108" mass="12680">MKRKWMKLEEEEEELKMKRMPKIAEQVDRRVGQTRNNLPVPSEPEHWIRTISMRWTKTWPSYPQRAVAVLPAVVPPWARRLASARRSSLCSRSASPLCSARSAPMRWP</sequence>